<accession>A0ABU9T8Q2</accession>
<keyword evidence="2" id="KW-1185">Reference proteome</keyword>
<dbReference type="Proteomes" id="UP001477870">
    <property type="component" value="Unassembled WGS sequence"/>
</dbReference>
<organism evidence="1 2">
    <name type="scientific">Ahrensia kielensis</name>
    <dbReference type="NCBI Taxonomy" id="76980"/>
    <lineage>
        <taxon>Bacteria</taxon>
        <taxon>Pseudomonadati</taxon>
        <taxon>Pseudomonadota</taxon>
        <taxon>Alphaproteobacteria</taxon>
        <taxon>Hyphomicrobiales</taxon>
        <taxon>Ahrensiaceae</taxon>
        <taxon>Ahrensia</taxon>
    </lineage>
</organism>
<dbReference type="RefSeq" id="WP_342848809.1">
    <property type="nucleotide sequence ID" value="NZ_JBBMQO010000007.1"/>
</dbReference>
<evidence type="ECO:0000313" key="1">
    <source>
        <dbReference type="EMBL" id="MEM5502510.1"/>
    </source>
</evidence>
<gene>
    <name evidence="1" type="ORF">WNY59_13020</name>
</gene>
<proteinExistence type="predicted"/>
<dbReference type="EMBL" id="JBBMQO010000007">
    <property type="protein sequence ID" value="MEM5502510.1"/>
    <property type="molecule type" value="Genomic_DNA"/>
</dbReference>
<protein>
    <submittedName>
        <fullName evidence="1">Uncharacterized protein</fullName>
    </submittedName>
</protein>
<reference evidence="1 2" key="1">
    <citation type="submission" date="2024-03" db="EMBL/GenBank/DDBJ databases">
        <title>Community enrichment and isolation of bacterial strains for fucoidan degradation.</title>
        <authorList>
            <person name="Sichert A."/>
        </authorList>
    </citation>
    <scope>NUCLEOTIDE SEQUENCE [LARGE SCALE GENOMIC DNA]</scope>
    <source>
        <strain evidence="1 2">AS62</strain>
    </source>
</reference>
<comment type="caution">
    <text evidence="1">The sequence shown here is derived from an EMBL/GenBank/DDBJ whole genome shotgun (WGS) entry which is preliminary data.</text>
</comment>
<name>A0ABU9T8Q2_9HYPH</name>
<sequence>MSLLGNITALGVLASVAGGAWAGLLPDNAAPDPAGIHADGNEDKQDRYLELELIAVPLIVDNQVDGYLLSRFLVQINDEEAKRFDLNLETYLTDAIYRHLIATAASLNTNNTYRIFGETEEGLLNKINTELGVQMVDSVTISQLDILQNDALLIDDNISGNAASDANE</sequence>
<evidence type="ECO:0000313" key="2">
    <source>
        <dbReference type="Proteomes" id="UP001477870"/>
    </source>
</evidence>